<reference evidence="12 13" key="1">
    <citation type="journal article" date="2019" name="Int. J. Syst. Evol. Microbiol.">
        <title>The Global Catalogue of Microorganisms (GCM) 10K type strain sequencing project: providing services to taxonomists for standard genome sequencing and annotation.</title>
        <authorList>
            <consortium name="The Broad Institute Genomics Platform"/>
            <consortium name="The Broad Institute Genome Sequencing Center for Infectious Disease"/>
            <person name="Wu L."/>
            <person name="Ma J."/>
        </authorList>
    </citation>
    <scope>NUCLEOTIDE SEQUENCE [LARGE SCALE GENOMIC DNA]</scope>
    <source>
        <strain evidence="12 13">JCM 16365</strain>
    </source>
</reference>
<keyword evidence="7 11" id="KW-1133">Transmembrane helix</keyword>
<keyword evidence="4" id="KW-0349">Heme</keyword>
<accession>A0ABN3P837</accession>
<keyword evidence="5 11" id="KW-0812">Transmembrane</keyword>
<feature type="compositionally biased region" description="Polar residues" evidence="10">
    <location>
        <begin position="10"/>
        <end position="19"/>
    </location>
</feature>
<keyword evidence="8" id="KW-0408">Iron</keyword>
<dbReference type="InterPro" id="IPR014314">
    <property type="entry name" value="Succ_DH_cytb556"/>
</dbReference>
<evidence type="ECO:0000313" key="13">
    <source>
        <dbReference type="Proteomes" id="UP001500274"/>
    </source>
</evidence>
<keyword evidence="9 11" id="KW-0472">Membrane</keyword>
<evidence type="ECO:0000256" key="11">
    <source>
        <dbReference type="SAM" id="Phobius"/>
    </source>
</evidence>
<evidence type="ECO:0000256" key="6">
    <source>
        <dbReference type="ARBA" id="ARBA00022723"/>
    </source>
</evidence>
<keyword evidence="13" id="KW-1185">Reference proteome</keyword>
<dbReference type="Gene3D" id="1.20.1300.10">
    <property type="entry name" value="Fumarate reductase/succinate dehydrogenase, transmembrane subunit"/>
    <property type="match status" value="1"/>
</dbReference>
<proteinExistence type="inferred from homology"/>
<evidence type="ECO:0000256" key="3">
    <source>
        <dbReference type="ARBA" id="ARBA00007244"/>
    </source>
</evidence>
<keyword evidence="6" id="KW-0479">Metal-binding</keyword>
<evidence type="ECO:0000256" key="10">
    <source>
        <dbReference type="SAM" id="MobiDB-lite"/>
    </source>
</evidence>
<evidence type="ECO:0000313" key="12">
    <source>
        <dbReference type="EMBL" id="GAA2567971.1"/>
    </source>
</evidence>
<sequence length="144" mass="15944">MAAPARVTPSLAQTTSKTPRGTLYRGNEGMWSWVLHRITGVSIFFFLLVHVLDTALIRVSPEAYDAVIGTYKNPVMGIGEVVLVAAIAYHAYNGLRIIVVDFWSKGARYQRQLWWIVLGLWAVTMLGFAPRHLMNVFAATGGGH</sequence>
<evidence type="ECO:0000256" key="9">
    <source>
        <dbReference type="ARBA" id="ARBA00023136"/>
    </source>
</evidence>
<dbReference type="PANTHER" id="PTHR41910:SF1">
    <property type="entry name" value="SUCCINATE DEHYDROGENASE HYDROPHOBIC MEMBRANE ANCHOR SUBUNIT"/>
    <property type="match status" value="1"/>
</dbReference>
<dbReference type="PANTHER" id="PTHR41910">
    <property type="entry name" value="SUCCINATE DEHYDROGENASE 2 MEMBRANE SUBUNIT SDHC"/>
    <property type="match status" value="1"/>
</dbReference>
<dbReference type="InterPro" id="IPR034804">
    <property type="entry name" value="SQR/QFR_C/D"/>
</dbReference>
<evidence type="ECO:0000256" key="8">
    <source>
        <dbReference type="ARBA" id="ARBA00023004"/>
    </source>
</evidence>
<comment type="caution">
    <text evidence="12">The sequence shown here is derived from an EMBL/GenBank/DDBJ whole genome shotgun (WGS) entry which is preliminary data.</text>
</comment>
<dbReference type="InterPro" id="IPR000701">
    <property type="entry name" value="SuccDH_FuR_B_TM-su"/>
</dbReference>
<gene>
    <name evidence="12" type="primary">sdhC</name>
    <name evidence="12" type="ORF">GCM10009862_03430</name>
</gene>
<dbReference type="Pfam" id="PF01127">
    <property type="entry name" value="Sdh_cyt"/>
    <property type="match status" value="1"/>
</dbReference>
<feature type="transmembrane region" description="Helical" evidence="11">
    <location>
        <begin position="30"/>
        <end position="52"/>
    </location>
</feature>
<dbReference type="EMBL" id="BAAARI010000002">
    <property type="protein sequence ID" value="GAA2567971.1"/>
    <property type="molecule type" value="Genomic_DNA"/>
</dbReference>
<feature type="transmembrane region" description="Helical" evidence="11">
    <location>
        <begin position="112"/>
        <end position="129"/>
    </location>
</feature>
<comment type="subcellular location">
    <subcellularLocation>
        <location evidence="2">Membrane</location>
    </subcellularLocation>
</comment>
<dbReference type="RefSeq" id="WP_243226944.1">
    <property type="nucleotide sequence ID" value="NZ_BAAARI010000002.1"/>
</dbReference>
<comment type="cofactor">
    <cofactor evidence="1">
        <name>heme</name>
        <dbReference type="ChEBI" id="CHEBI:30413"/>
    </cofactor>
</comment>
<dbReference type="Proteomes" id="UP001500274">
    <property type="component" value="Unassembled WGS sequence"/>
</dbReference>
<dbReference type="CDD" id="cd03501">
    <property type="entry name" value="SQR_TypeA_SdhC_like"/>
    <property type="match status" value="1"/>
</dbReference>
<protein>
    <submittedName>
        <fullName evidence="12">Succinate dehydrogenase, cytochrome b556 subunit</fullName>
    </submittedName>
</protein>
<dbReference type="InterPro" id="IPR039023">
    <property type="entry name" value="SdhC_prok"/>
</dbReference>
<name>A0ABN3P837_9MICO</name>
<evidence type="ECO:0000256" key="5">
    <source>
        <dbReference type="ARBA" id="ARBA00022692"/>
    </source>
</evidence>
<feature type="region of interest" description="Disordered" evidence="10">
    <location>
        <begin position="1"/>
        <end position="20"/>
    </location>
</feature>
<comment type="similarity">
    <text evidence="3">Belongs to the cytochrome b560 family.</text>
</comment>
<evidence type="ECO:0000256" key="4">
    <source>
        <dbReference type="ARBA" id="ARBA00022617"/>
    </source>
</evidence>
<dbReference type="SUPFAM" id="SSF81343">
    <property type="entry name" value="Fumarate reductase respiratory complex transmembrane subunits"/>
    <property type="match status" value="1"/>
</dbReference>
<evidence type="ECO:0000256" key="2">
    <source>
        <dbReference type="ARBA" id="ARBA00004370"/>
    </source>
</evidence>
<organism evidence="12 13">
    <name type="scientific">Microbacterium binotii</name>
    <dbReference type="NCBI Taxonomy" id="462710"/>
    <lineage>
        <taxon>Bacteria</taxon>
        <taxon>Bacillati</taxon>
        <taxon>Actinomycetota</taxon>
        <taxon>Actinomycetes</taxon>
        <taxon>Micrococcales</taxon>
        <taxon>Microbacteriaceae</taxon>
        <taxon>Microbacterium</taxon>
    </lineage>
</organism>
<evidence type="ECO:0000256" key="1">
    <source>
        <dbReference type="ARBA" id="ARBA00001971"/>
    </source>
</evidence>
<dbReference type="NCBIfam" id="TIGR02970">
    <property type="entry name" value="succ_dehyd_cytB"/>
    <property type="match status" value="1"/>
</dbReference>
<feature type="transmembrane region" description="Helical" evidence="11">
    <location>
        <begin position="73"/>
        <end position="92"/>
    </location>
</feature>
<evidence type="ECO:0000256" key="7">
    <source>
        <dbReference type="ARBA" id="ARBA00022989"/>
    </source>
</evidence>